<dbReference type="Proteomes" id="UP000838686">
    <property type="component" value="Unassembled WGS sequence"/>
</dbReference>
<dbReference type="RefSeq" id="WP_236341754.1">
    <property type="nucleotide sequence ID" value="NZ_CAKMMF010000010.1"/>
</dbReference>
<feature type="region of interest" description="Disordered" evidence="1">
    <location>
        <begin position="198"/>
        <end position="221"/>
    </location>
</feature>
<evidence type="ECO:0000313" key="2">
    <source>
        <dbReference type="EMBL" id="CAH1204359.1"/>
    </source>
</evidence>
<keyword evidence="3" id="KW-1185">Reference proteome</keyword>
<sequence>MNIELMKKLKLSHGTTALVLQPPNQEYVEELELGEEVTVYDKSKAGTYDFVQLFAKDIADLEEHAPEALEAVKRDGLLWICYPKGTSKQKSDLNRDRGWKSINEKGWEGIALISIDDTWSAMRLRPRDFIKSSPRSSRTTSSGRTGNAASSQQALVVPEDLAAAFAKSPEAETFFTALAPSHRKEYISWINDSKKEETRANRVAGTIEKLQQQLKRPSDKS</sequence>
<reference evidence="2" key="1">
    <citation type="submission" date="2022-01" db="EMBL/GenBank/DDBJ databases">
        <authorList>
            <person name="Criscuolo A."/>
        </authorList>
    </citation>
    <scope>NUCLEOTIDE SEQUENCE</scope>
    <source>
        <strain evidence="2">CIP111893</strain>
    </source>
</reference>
<feature type="region of interest" description="Disordered" evidence="1">
    <location>
        <begin position="130"/>
        <end position="153"/>
    </location>
</feature>
<gene>
    <name evidence="2" type="ORF">PAECIP111893_02232</name>
</gene>
<feature type="compositionally biased region" description="Low complexity" evidence="1">
    <location>
        <begin position="132"/>
        <end position="146"/>
    </location>
</feature>
<dbReference type="Pfam" id="PF13376">
    <property type="entry name" value="OmdA"/>
    <property type="match status" value="1"/>
</dbReference>
<evidence type="ECO:0000256" key="1">
    <source>
        <dbReference type="SAM" id="MobiDB-lite"/>
    </source>
</evidence>
<comment type="caution">
    <text evidence="2">The sequence shown here is derived from an EMBL/GenBank/DDBJ whole genome shotgun (WGS) entry which is preliminary data.</text>
</comment>
<dbReference type="EMBL" id="CAKMMF010000010">
    <property type="protein sequence ID" value="CAH1204359.1"/>
    <property type="molecule type" value="Genomic_DNA"/>
</dbReference>
<organism evidence="2 3">
    <name type="scientific">Paenibacillus plantiphilus</name>
    <dbReference type="NCBI Taxonomy" id="2905650"/>
    <lineage>
        <taxon>Bacteria</taxon>
        <taxon>Bacillati</taxon>
        <taxon>Bacillota</taxon>
        <taxon>Bacilli</taxon>
        <taxon>Bacillales</taxon>
        <taxon>Paenibacillaceae</taxon>
        <taxon>Paenibacillus</taxon>
    </lineage>
</organism>
<protein>
    <recommendedName>
        <fullName evidence="4">Bacteriocin-protection, YdeI or OmpD-Associated</fullName>
    </recommendedName>
</protein>
<evidence type="ECO:0008006" key="4">
    <source>
        <dbReference type="Google" id="ProtNLM"/>
    </source>
</evidence>
<proteinExistence type="predicted"/>
<name>A0ABN8GAD7_9BACL</name>
<accession>A0ABN8GAD7</accession>
<evidence type="ECO:0000313" key="3">
    <source>
        <dbReference type="Proteomes" id="UP000838686"/>
    </source>
</evidence>